<dbReference type="SUPFAM" id="SSF53383">
    <property type="entry name" value="PLP-dependent transferases"/>
    <property type="match status" value="1"/>
</dbReference>
<gene>
    <name evidence="6" type="ORF">GCM10020369_57720</name>
</gene>
<sequence length="481" mass="49883">MSLDKQGAPADDVLAVLATLRSGDLPTHGGRTWAYVYDSGLAGLDALAQQAAAAVTGVNGLDPTVFPSLLTMENEVVAAAAGLLGGGPGTVGTVTSGGTESILLAVKAARDGRPDVERPQLVAPVTAHAAFAKAAEYFRVELIPVDVDPVTFRPDPADVAAAITERTVLVVASAPSYAHGVIDPVVEIAAAAAERGVRCHVDACIGGWMLPFWRRLGVELPAFDLNVPGVTSLSVDLHKYAYAPKGTSVLLHRDAELRRSQYFAFADWPGYSMINATMQSTKSAAPLAAAWAVLRHLGEEGYLALAEQTLAATRALIAGVAAVGGLRVLGPPDASLVAFGATDAGPDLFVLADELTVRGWYVQPQFAFGALPPNLHLTVTAASSPKLESFLDDLRDAVDAARAHGPVAVDPGIVEALQALDPSTLTPEEFGGLLAAAGLGGGDGGFALPTRMAEINALLAAAPPRLRERLLVEFFGRLYTP</sequence>
<reference evidence="7" key="1">
    <citation type="journal article" date="2019" name="Int. J. Syst. Evol. Microbiol.">
        <title>The Global Catalogue of Microorganisms (GCM) 10K type strain sequencing project: providing services to taxonomists for standard genome sequencing and annotation.</title>
        <authorList>
            <consortium name="The Broad Institute Genomics Platform"/>
            <consortium name="The Broad Institute Genome Sequencing Center for Infectious Disease"/>
            <person name="Wu L."/>
            <person name="Ma J."/>
        </authorList>
    </citation>
    <scope>NUCLEOTIDE SEQUENCE [LARGE SCALE GENOMIC DNA]</scope>
    <source>
        <strain evidence="7">JCM 9458</strain>
    </source>
</reference>
<dbReference type="PANTHER" id="PTHR42735">
    <property type="match status" value="1"/>
</dbReference>
<dbReference type="InterPro" id="IPR015424">
    <property type="entry name" value="PyrdxlP-dep_Trfase"/>
</dbReference>
<evidence type="ECO:0000256" key="1">
    <source>
        <dbReference type="ARBA" id="ARBA00001933"/>
    </source>
</evidence>
<name>A0ABP6T4S0_9ACTN</name>
<evidence type="ECO:0000256" key="5">
    <source>
        <dbReference type="RuleBase" id="RU000382"/>
    </source>
</evidence>
<evidence type="ECO:0000256" key="2">
    <source>
        <dbReference type="ARBA" id="ARBA00022898"/>
    </source>
</evidence>
<keyword evidence="2 5" id="KW-0663">Pyridoxal phosphate</keyword>
<evidence type="ECO:0000313" key="7">
    <source>
        <dbReference type="Proteomes" id="UP001501676"/>
    </source>
</evidence>
<comment type="similarity">
    <text evidence="4">Belongs to the group II decarboxylase family. Sphingosine-1-phosphate lyase subfamily.</text>
</comment>
<organism evidence="6 7">
    <name type="scientific">Cryptosporangium minutisporangium</name>
    <dbReference type="NCBI Taxonomy" id="113569"/>
    <lineage>
        <taxon>Bacteria</taxon>
        <taxon>Bacillati</taxon>
        <taxon>Actinomycetota</taxon>
        <taxon>Actinomycetes</taxon>
        <taxon>Cryptosporangiales</taxon>
        <taxon>Cryptosporangiaceae</taxon>
        <taxon>Cryptosporangium</taxon>
    </lineage>
</organism>
<dbReference type="InterPro" id="IPR015421">
    <property type="entry name" value="PyrdxlP-dep_Trfase_major"/>
</dbReference>
<dbReference type="InterPro" id="IPR015422">
    <property type="entry name" value="PyrdxlP-dep_Trfase_small"/>
</dbReference>
<keyword evidence="7" id="KW-1185">Reference proteome</keyword>
<evidence type="ECO:0000313" key="6">
    <source>
        <dbReference type="EMBL" id="GAA3393180.1"/>
    </source>
</evidence>
<dbReference type="Gene3D" id="3.40.640.10">
    <property type="entry name" value="Type I PLP-dependent aspartate aminotransferase-like (Major domain)"/>
    <property type="match status" value="1"/>
</dbReference>
<dbReference type="InterPro" id="IPR002129">
    <property type="entry name" value="PyrdxlP-dep_de-COase"/>
</dbReference>
<dbReference type="InterPro" id="IPR050477">
    <property type="entry name" value="GrpII_AminoAcid_Decarb"/>
</dbReference>
<dbReference type="RefSeq" id="WP_345731390.1">
    <property type="nucleotide sequence ID" value="NZ_BAAAYN010000041.1"/>
</dbReference>
<dbReference type="Proteomes" id="UP001501676">
    <property type="component" value="Unassembled WGS sequence"/>
</dbReference>
<dbReference type="GO" id="GO:0008483">
    <property type="term" value="F:transaminase activity"/>
    <property type="evidence" value="ECO:0007669"/>
    <property type="project" value="UniProtKB-KW"/>
</dbReference>
<comment type="cofactor">
    <cofactor evidence="1 5">
        <name>pyridoxal 5'-phosphate</name>
        <dbReference type="ChEBI" id="CHEBI:597326"/>
    </cofactor>
</comment>
<keyword evidence="3 5" id="KW-0456">Lyase</keyword>
<dbReference type="Pfam" id="PF00282">
    <property type="entry name" value="Pyridoxal_deC"/>
    <property type="match status" value="1"/>
</dbReference>
<dbReference type="Gene3D" id="6.10.140.2150">
    <property type="match status" value="1"/>
</dbReference>
<keyword evidence="6" id="KW-0032">Aminotransferase</keyword>
<accession>A0ABP6T4S0</accession>
<evidence type="ECO:0000256" key="4">
    <source>
        <dbReference type="ARBA" id="ARBA00038302"/>
    </source>
</evidence>
<dbReference type="EMBL" id="BAAAYN010000041">
    <property type="protein sequence ID" value="GAA3393180.1"/>
    <property type="molecule type" value="Genomic_DNA"/>
</dbReference>
<keyword evidence="6" id="KW-0808">Transferase</keyword>
<protein>
    <submittedName>
        <fullName evidence="6">Aminotransferase class V-fold PLP-dependent enzyme</fullName>
    </submittedName>
</protein>
<dbReference type="Gene3D" id="3.90.1150.10">
    <property type="entry name" value="Aspartate Aminotransferase, domain 1"/>
    <property type="match status" value="1"/>
</dbReference>
<proteinExistence type="inferred from homology"/>
<comment type="caution">
    <text evidence="6">The sequence shown here is derived from an EMBL/GenBank/DDBJ whole genome shotgun (WGS) entry which is preliminary data.</text>
</comment>
<dbReference type="PANTHER" id="PTHR42735:SF6">
    <property type="entry name" value="SPHINGOSINE-1-PHOSPHATE LYASE 1"/>
    <property type="match status" value="1"/>
</dbReference>
<evidence type="ECO:0000256" key="3">
    <source>
        <dbReference type="ARBA" id="ARBA00023239"/>
    </source>
</evidence>